<evidence type="ECO:0000256" key="1">
    <source>
        <dbReference type="SAM" id="MobiDB-lite"/>
    </source>
</evidence>
<feature type="compositionally biased region" description="Polar residues" evidence="1">
    <location>
        <begin position="1"/>
        <end position="19"/>
    </location>
</feature>
<dbReference type="EMBL" id="JAIWYP010000002">
    <property type="protein sequence ID" value="KAH3860854.1"/>
    <property type="molecule type" value="Genomic_DNA"/>
</dbReference>
<feature type="region of interest" description="Disordered" evidence="1">
    <location>
        <begin position="1"/>
        <end position="28"/>
    </location>
</feature>
<protein>
    <submittedName>
        <fullName evidence="2">Uncharacterized protein</fullName>
    </submittedName>
</protein>
<accession>A0A9D4LN50</accession>
<comment type="caution">
    <text evidence="2">The sequence shown here is derived from an EMBL/GenBank/DDBJ whole genome shotgun (WGS) entry which is preliminary data.</text>
</comment>
<gene>
    <name evidence="2" type="ORF">DPMN_023777</name>
</gene>
<name>A0A9D4LN50_DREPO</name>
<dbReference type="AlphaFoldDB" id="A0A9D4LN50"/>
<proteinExistence type="predicted"/>
<organism evidence="2 3">
    <name type="scientific">Dreissena polymorpha</name>
    <name type="common">Zebra mussel</name>
    <name type="synonym">Mytilus polymorpha</name>
    <dbReference type="NCBI Taxonomy" id="45954"/>
    <lineage>
        <taxon>Eukaryota</taxon>
        <taxon>Metazoa</taxon>
        <taxon>Spiralia</taxon>
        <taxon>Lophotrochozoa</taxon>
        <taxon>Mollusca</taxon>
        <taxon>Bivalvia</taxon>
        <taxon>Autobranchia</taxon>
        <taxon>Heteroconchia</taxon>
        <taxon>Euheterodonta</taxon>
        <taxon>Imparidentia</taxon>
        <taxon>Neoheterodontei</taxon>
        <taxon>Myida</taxon>
        <taxon>Dreissenoidea</taxon>
        <taxon>Dreissenidae</taxon>
        <taxon>Dreissena</taxon>
    </lineage>
</organism>
<keyword evidence="3" id="KW-1185">Reference proteome</keyword>
<evidence type="ECO:0000313" key="2">
    <source>
        <dbReference type="EMBL" id="KAH3860854.1"/>
    </source>
</evidence>
<dbReference type="Proteomes" id="UP000828390">
    <property type="component" value="Unassembled WGS sequence"/>
</dbReference>
<sequence length="50" mass="5539">MPFIDKSSSCHTEEQSVTDIQPEHPLSKVITGISYRKTQAVTSPKTPKPI</sequence>
<reference evidence="2" key="2">
    <citation type="submission" date="2020-11" db="EMBL/GenBank/DDBJ databases">
        <authorList>
            <person name="McCartney M.A."/>
            <person name="Auch B."/>
            <person name="Kono T."/>
            <person name="Mallez S."/>
            <person name="Becker A."/>
            <person name="Gohl D.M."/>
            <person name="Silverstein K.A.T."/>
            <person name="Koren S."/>
            <person name="Bechman K.B."/>
            <person name="Herman A."/>
            <person name="Abrahante J.E."/>
            <person name="Garbe J."/>
        </authorList>
    </citation>
    <scope>NUCLEOTIDE SEQUENCE</scope>
    <source>
        <strain evidence="2">Duluth1</strain>
        <tissue evidence="2">Whole animal</tissue>
    </source>
</reference>
<evidence type="ECO:0000313" key="3">
    <source>
        <dbReference type="Proteomes" id="UP000828390"/>
    </source>
</evidence>
<reference evidence="2" key="1">
    <citation type="journal article" date="2019" name="bioRxiv">
        <title>The Genome of the Zebra Mussel, Dreissena polymorpha: A Resource for Invasive Species Research.</title>
        <authorList>
            <person name="McCartney M.A."/>
            <person name="Auch B."/>
            <person name="Kono T."/>
            <person name="Mallez S."/>
            <person name="Zhang Y."/>
            <person name="Obille A."/>
            <person name="Becker A."/>
            <person name="Abrahante J.E."/>
            <person name="Garbe J."/>
            <person name="Badalamenti J.P."/>
            <person name="Herman A."/>
            <person name="Mangelson H."/>
            <person name="Liachko I."/>
            <person name="Sullivan S."/>
            <person name="Sone E.D."/>
            <person name="Koren S."/>
            <person name="Silverstein K.A.T."/>
            <person name="Beckman K.B."/>
            <person name="Gohl D.M."/>
        </authorList>
    </citation>
    <scope>NUCLEOTIDE SEQUENCE</scope>
    <source>
        <strain evidence="2">Duluth1</strain>
        <tissue evidence="2">Whole animal</tissue>
    </source>
</reference>